<accession>A0A327PFJ8</accession>
<feature type="region of interest" description="Disordered" evidence="1">
    <location>
        <begin position="1"/>
        <end position="94"/>
    </location>
</feature>
<dbReference type="EMBL" id="QLLK01000005">
    <property type="protein sequence ID" value="RAI90227.1"/>
    <property type="molecule type" value="Genomic_DNA"/>
</dbReference>
<dbReference type="Proteomes" id="UP000249610">
    <property type="component" value="Unassembled WGS sequence"/>
</dbReference>
<dbReference type="AlphaFoldDB" id="A0A327PFJ8"/>
<name>A0A327PFJ8_9BACT</name>
<comment type="caution">
    <text evidence="2">The sequence shown here is derived from an EMBL/GenBank/DDBJ whole genome shotgun (WGS) entry which is preliminary data.</text>
</comment>
<reference evidence="2 3" key="1">
    <citation type="submission" date="2018-06" db="EMBL/GenBank/DDBJ databases">
        <title>Genomic Encyclopedia of Archaeal and Bacterial Type Strains, Phase II (KMG-II): from individual species to whole genera.</title>
        <authorList>
            <person name="Goeker M."/>
        </authorList>
    </citation>
    <scope>NUCLEOTIDE SEQUENCE [LARGE SCALE GENOMIC DNA]</scope>
    <source>
        <strain evidence="2 3">DSM 23446</strain>
    </source>
</reference>
<keyword evidence="3" id="KW-1185">Reference proteome</keyword>
<protein>
    <submittedName>
        <fullName evidence="2">Uncharacterized protein</fullName>
    </submittedName>
</protein>
<evidence type="ECO:0000313" key="2">
    <source>
        <dbReference type="EMBL" id="RAI90227.1"/>
    </source>
</evidence>
<feature type="compositionally biased region" description="Basic and acidic residues" evidence="1">
    <location>
        <begin position="23"/>
        <end position="39"/>
    </location>
</feature>
<organism evidence="2 3">
    <name type="scientific">Algoriphagus yeomjeoni</name>
    <dbReference type="NCBI Taxonomy" id="291403"/>
    <lineage>
        <taxon>Bacteria</taxon>
        <taxon>Pseudomonadati</taxon>
        <taxon>Bacteroidota</taxon>
        <taxon>Cytophagia</taxon>
        <taxon>Cytophagales</taxon>
        <taxon>Cyclobacteriaceae</taxon>
        <taxon>Algoriphagus</taxon>
    </lineage>
</organism>
<gene>
    <name evidence="2" type="ORF">LV83_02239</name>
</gene>
<dbReference type="RefSeq" id="WP_245947036.1">
    <property type="nucleotide sequence ID" value="NZ_QLLK01000005.1"/>
</dbReference>
<proteinExistence type="predicted"/>
<sequence>MSKNQNTFIKKQKAELKKRKKREKQEKMAARKDQPKSGDLDDMIAYVDEFGNISDTPPEPEPPKKENAPRSQNPPRPQNTTQTQKFNRNTNLKS</sequence>
<evidence type="ECO:0000313" key="3">
    <source>
        <dbReference type="Proteomes" id="UP000249610"/>
    </source>
</evidence>
<feature type="compositionally biased region" description="Polar residues" evidence="1">
    <location>
        <begin position="78"/>
        <end position="94"/>
    </location>
</feature>
<evidence type="ECO:0000256" key="1">
    <source>
        <dbReference type="SAM" id="MobiDB-lite"/>
    </source>
</evidence>